<feature type="transmembrane region" description="Helical" evidence="7">
    <location>
        <begin position="279"/>
        <end position="304"/>
    </location>
</feature>
<organism evidence="9 10">
    <name type="scientific">Tomitella cavernea</name>
    <dbReference type="NCBI Taxonomy" id="1387982"/>
    <lineage>
        <taxon>Bacteria</taxon>
        <taxon>Bacillati</taxon>
        <taxon>Actinomycetota</taxon>
        <taxon>Actinomycetes</taxon>
        <taxon>Mycobacteriales</taxon>
        <taxon>Tomitella</taxon>
    </lineage>
</organism>
<dbReference type="PANTHER" id="PTHR43731">
    <property type="entry name" value="RHOMBOID PROTEASE"/>
    <property type="match status" value="1"/>
</dbReference>
<dbReference type="GO" id="GO:0006508">
    <property type="term" value="P:proteolysis"/>
    <property type="evidence" value="ECO:0007669"/>
    <property type="project" value="UniProtKB-KW"/>
</dbReference>
<dbReference type="SUPFAM" id="SSF144091">
    <property type="entry name" value="Rhomboid-like"/>
    <property type="match status" value="1"/>
</dbReference>
<evidence type="ECO:0000256" key="4">
    <source>
        <dbReference type="ARBA" id="ARBA00022801"/>
    </source>
</evidence>
<evidence type="ECO:0000313" key="10">
    <source>
        <dbReference type="Proteomes" id="UP001500839"/>
    </source>
</evidence>
<evidence type="ECO:0000256" key="5">
    <source>
        <dbReference type="ARBA" id="ARBA00022989"/>
    </source>
</evidence>
<keyword evidence="3 7" id="KW-0812">Transmembrane</keyword>
<accession>A0ABP9C3N7</accession>
<evidence type="ECO:0000256" key="1">
    <source>
        <dbReference type="ARBA" id="ARBA00004141"/>
    </source>
</evidence>
<evidence type="ECO:0000259" key="8">
    <source>
        <dbReference type="Pfam" id="PF01694"/>
    </source>
</evidence>
<evidence type="ECO:0000256" key="2">
    <source>
        <dbReference type="ARBA" id="ARBA00009045"/>
    </source>
</evidence>
<dbReference type="PANTHER" id="PTHR43731:SF14">
    <property type="entry name" value="PRESENILIN-ASSOCIATED RHOMBOID-LIKE PROTEIN, MITOCHONDRIAL"/>
    <property type="match status" value="1"/>
</dbReference>
<reference evidence="10" key="1">
    <citation type="journal article" date="2019" name="Int. J. Syst. Evol. Microbiol.">
        <title>The Global Catalogue of Microorganisms (GCM) 10K type strain sequencing project: providing services to taxonomists for standard genome sequencing and annotation.</title>
        <authorList>
            <consortium name="The Broad Institute Genomics Platform"/>
            <consortium name="The Broad Institute Genome Sequencing Center for Infectious Disease"/>
            <person name="Wu L."/>
            <person name="Ma J."/>
        </authorList>
    </citation>
    <scope>NUCLEOTIDE SEQUENCE [LARGE SCALE GENOMIC DNA]</scope>
    <source>
        <strain evidence="10">JCM 18542</strain>
    </source>
</reference>
<feature type="transmembrane region" description="Helical" evidence="7">
    <location>
        <begin position="250"/>
        <end position="267"/>
    </location>
</feature>
<feature type="domain" description="Peptidase S54 rhomboid" evidence="8">
    <location>
        <begin position="131"/>
        <end position="261"/>
    </location>
</feature>
<dbReference type="EMBL" id="BAABKQ010000001">
    <property type="protein sequence ID" value="GAA4803353.1"/>
    <property type="molecule type" value="Genomic_DNA"/>
</dbReference>
<comment type="similarity">
    <text evidence="2">Belongs to the peptidase S54 family.</text>
</comment>
<dbReference type="Pfam" id="PF01694">
    <property type="entry name" value="Rhomboid"/>
    <property type="match status" value="1"/>
</dbReference>
<name>A0ABP9C3N7_9ACTN</name>
<keyword evidence="5 7" id="KW-1133">Transmembrane helix</keyword>
<feature type="transmembrane region" description="Helical" evidence="7">
    <location>
        <begin position="141"/>
        <end position="162"/>
    </location>
</feature>
<dbReference type="InterPro" id="IPR035952">
    <property type="entry name" value="Rhomboid-like_sf"/>
</dbReference>
<feature type="transmembrane region" description="Helical" evidence="7">
    <location>
        <begin position="198"/>
        <end position="217"/>
    </location>
</feature>
<protein>
    <submittedName>
        <fullName evidence="9">Rhomboid family intramembrane serine protease</fullName>
    </submittedName>
</protein>
<comment type="subcellular location">
    <subcellularLocation>
        <location evidence="1">Membrane</location>
        <topology evidence="1">Multi-pass membrane protein</topology>
    </subcellularLocation>
</comment>
<feature type="transmembrane region" description="Helical" evidence="7">
    <location>
        <begin position="224"/>
        <end position="244"/>
    </location>
</feature>
<evidence type="ECO:0000256" key="3">
    <source>
        <dbReference type="ARBA" id="ARBA00022692"/>
    </source>
</evidence>
<evidence type="ECO:0000313" key="9">
    <source>
        <dbReference type="EMBL" id="GAA4803353.1"/>
    </source>
</evidence>
<feature type="transmembrane region" description="Helical" evidence="7">
    <location>
        <begin position="174"/>
        <end position="192"/>
    </location>
</feature>
<evidence type="ECO:0000256" key="7">
    <source>
        <dbReference type="SAM" id="Phobius"/>
    </source>
</evidence>
<dbReference type="InterPro" id="IPR050925">
    <property type="entry name" value="Rhomboid_protease_S54"/>
</dbReference>
<dbReference type="CDD" id="cd19756">
    <property type="entry name" value="Bbox2"/>
    <property type="match status" value="1"/>
</dbReference>
<keyword evidence="9" id="KW-0645">Protease</keyword>
<dbReference type="RefSeq" id="WP_200173847.1">
    <property type="nucleotide sequence ID" value="NZ_BAABKQ010000001.1"/>
</dbReference>
<keyword evidence="6 7" id="KW-0472">Membrane</keyword>
<feature type="transmembrane region" description="Helical" evidence="7">
    <location>
        <begin position="86"/>
        <end position="109"/>
    </location>
</feature>
<dbReference type="InterPro" id="IPR022764">
    <property type="entry name" value="Peptidase_S54_rhomboid_dom"/>
</dbReference>
<dbReference type="Proteomes" id="UP001500839">
    <property type="component" value="Unassembled WGS sequence"/>
</dbReference>
<dbReference type="GO" id="GO:0008233">
    <property type="term" value="F:peptidase activity"/>
    <property type="evidence" value="ECO:0007669"/>
    <property type="project" value="UniProtKB-KW"/>
</dbReference>
<dbReference type="Gene3D" id="1.20.1540.10">
    <property type="entry name" value="Rhomboid-like"/>
    <property type="match status" value="1"/>
</dbReference>
<keyword evidence="4" id="KW-0378">Hydrolase</keyword>
<keyword evidence="10" id="KW-1185">Reference proteome</keyword>
<proteinExistence type="inferred from homology"/>
<gene>
    <name evidence="9" type="ORF">GCM10023353_01960</name>
</gene>
<comment type="caution">
    <text evidence="9">The sequence shown here is derived from an EMBL/GenBank/DDBJ whole genome shotgun (WGS) entry which is preliminary data.</text>
</comment>
<evidence type="ECO:0000256" key="6">
    <source>
        <dbReference type="ARBA" id="ARBA00023136"/>
    </source>
</evidence>
<sequence length="319" mass="33362">MSTPGGGEMHQPLPGCFRHPDRPTGLRCSRCGRPACHECLRQAPVGFHCVDCIEQERRGAASHMPAAGAGSAVGGVRAALAGRPTVTYVLIGLNVLAYLITAVQAGSVLDNNRGSALYERFALVPGLVANGEWWRLIGSGFLHFGILHLAVNMYALYVVGIACENALGKLRYSLVYLVGLLGGSAAVMFGAWNGQTAGASGAVFGLFGAVLIILLRLRRSPNMMIAVIVINVIISVSVPGISWLGHLGGFLAGTAATAAIVYAPEALRAVGMRAPTRKAVVGAGFGVLGALFVVEIVLIAVQVASIQDRYALILPHLRF</sequence>